<feature type="transmembrane region" description="Helical" evidence="1">
    <location>
        <begin position="7"/>
        <end position="26"/>
    </location>
</feature>
<proteinExistence type="predicted"/>
<dbReference type="GO" id="GO:0030672">
    <property type="term" value="C:synaptic vesicle membrane"/>
    <property type="evidence" value="ECO:0007669"/>
    <property type="project" value="TreeGrafter"/>
</dbReference>
<evidence type="ECO:0000256" key="1">
    <source>
        <dbReference type="SAM" id="Phobius"/>
    </source>
</evidence>
<protein>
    <submittedName>
        <fullName evidence="3">MARVEL domain-containing protein</fullName>
    </submittedName>
</protein>
<dbReference type="InterPro" id="IPR001285">
    <property type="entry name" value="Synaptophysin/porin"/>
</dbReference>
<evidence type="ECO:0000313" key="2">
    <source>
        <dbReference type="Proteomes" id="UP000095283"/>
    </source>
</evidence>
<reference evidence="3" key="1">
    <citation type="submission" date="2016-11" db="UniProtKB">
        <authorList>
            <consortium name="WormBaseParasite"/>
        </authorList>
    </citation>
    <scope>IDENTIFICATION</scope>
</reference>
<dbReference type="PANTHER" id="PTHR10306">
    <property type="entry name" value="SYNAPTOPHYSIN"/>
    <property type="match status" value="1"/>
</dbReference>
<sequence length="168" mass="19738">MSAFVHCYTVYFHLFTMILHALFEYICPQIPHRFHKSNRVCMPNMIHFLIFLQLLWHYSYYSAFRKPLSMAVKADLAITALFFILFFFCSATWWAGANTIGKATEKEHLTVILKEKFNATYISNQTHNGKLVISVLSDWVCVFTFAFNCWFIWKEVVPKQSMDPTQIA</sequence>
<keyword evidence="1" id="KW-1133">Transmembrane helix</keyword>
<feature type="transmembrane region" description="Helical" evidence="1">
    <location>
        <begin position="131"/>
        <end position="153"/>
    </location>
</feature>
<organism evidence="2 3">
    <name type="scientific">Heterorhabditis bacteriophora</name>
    <name type="common">Entomopathogenic nematode worm</name>
    <dbReference type="NCBI Taxonomy" id="37862"/>
    <lineage>
        <taxon>Eukaryota</taxon>
        <taxon>Metazoa</taxon>
        <taxon>Ecdysozoa</taxon>
        <taxon>Nematoda</taxon>
        <taxon>Chromadorea</taxon>
        <taxon>Rhabditida</taxon>
        <taxon>Rhabditina</taxon>
        <taxon>Rhabditomorpha</taxon>
        <taxon>Strongyloidea</taxon>
        <taxon>Heterorhabditidae</taxon>
        <taxon>Heterorhabditis</taxon>
    </lineage>
</organism>
<dbReference type="AlphaFoldDB" id="A0A1I7XAR6"/>
<name>A0A1I7XAR6_HETBA</name>
<feature type="transmembrane region" description="Helical" evidence="1">
    <location>
        <begin position="76"/>
        <end position="96"/>
    </location>
</feature>
<dbReference type="Proteomes" id="UP000095283">
    <property type="component" value="Unplaced"/>
</dbReference>
<accession>A0A1I7XAR6</accession>
<keyword evidence="1" id="KW-0812">Transmembrane</keyword>
<keyword evidence="1" id="KW-0472">Membrane</keyword>
<evidence type="ECO:0000313" key="3">
    <source>
        <dbReference type="WBParaSite" id="Hba_14454"/>
    </source>
</evidence>
<feature type="transmembrane region" description="Helical" evidence="1">
    <location>
        <begin position="46"/>
        <end position="64"/>
    </location>
</feature>
<dbReference type="WBParaSite" id="Hba_14454">
    <property type="protein sequence ID" value="Hba_14454"/>
    <property type="gene ID" value="Hba_14454"/>
</dbReference>
<keyword evidence="2" id="KW-1185">Reference proteome</keyword>
<dbReference type="PANTHER" id="PTHR10306:SF17">
    <property type="entry name" value="MARVEL DOMAIN-CONTAINING PROTEIN"/>
    <property type="match status" value="1"/>
</dbReference>